<accession>A0A1V0FZY3</accession>
<evidence type="ECO:0000256" key="7">
    <source>
        <dbReference type="ARBA" id="ARBA00023288"/>
    </source>
</evidence>
<dbReference type="EMBL" id="KY404725">
    <property type="protein sequence ID" value="ARB50976.1"/>
    <property type="molecule type" value="Genomic_DNA"/>
</dbReference>
<proteinExistence type="predicted"/>
<keyword evidence="7" id="KW-0449">Lipoprotein</keyword>
<evidence type="ECO:0000256" key="4">
    <source>
        <dbReference type="ARBA" id="ARBA00022622"/>
    </source>
</evidence>
<protein>
    <submittedName>
        <fullName evidence="9">Variant surface glycoprotein</fullName>
    </submittedName>
</protein>
<dbReference type="InterPro" id="IPR019609">
    <property type="entry name" value="Variant_surf_glycoprt_trypan_C"/>
</dbReference>
<dbReference type="Gene3D" id="3.30.1680.40">
    <property type="match status" value="1"/>
</dbReference>
<dbReference type="GO" id="GO:0005886">
    <property type="term" value="C:plasma membrane"/>
    <property type="evidence" value="ECO:0007669"/>
    <property type="project" value="UniProtKB-SubCell"/>
</dbReference>
<dbReference type="GO" id="GO:0098552">
    <property type="term" value="C:side of membrane"/>
    <property type="evidence" value="ECO:0007669"/>
    <property type="project" value="UniProtKB-KW"/>
</dbReference>
<dbReference type="VEuPathDB" id="TriTrypDB:Tb927.9.16200"/>
<evidence type="ECO:0000313" key="9">
    <source>
        <dbReference type="EMBL" id="ARB50976.1"/>
    </source>
</evidence>
<name>A0A1V0FZY3_9TRYP</name>
<keyword evidence="5" id="KW-0472">Membrane</keyword>
<reference evidence="9" key="1">
    <citation type="submission" date="2016-12" db="EMBL/GenBank/DDBJ databases">
        <title>Extending the VSGnome of Trypanosoma brucei strain TREU927.</title>
        <authorList>
            <person name="Cross G.A."/>
        </authorList>
    </citation>
    <scope>NUCLEOTIDE SEQUENCE</scope>
    <source>
        <strain evidence="9">Tb927.99.2095</strain>
    </source>
</reference>
<comment type="subcellular location">
    <subcellularLocation>
        <location evidence="2">Cell membrane</location>
        <topology evidence="2">Lipid-anchor</topology>
        <topology evidence="2">GPI-anchor</topology>
    </subcellularLocation>
</comment>
<comment type="function">
    <text evidence="1">VSG forms a coat on the surface of the parasite. The trypanosome evades the immune response of the host by expressing a series of antigenically distinct VSGs from an estimated 1000 VSG genes.</text>
</comment>
<keyword evidence="6" id="KW-0325">Glycoprotein</keyword>
<evidence type="ECO:0000256" key="2">
    <source>
        <dbReference type="ARBA" id="ARBA00004609"/>
    </source>
</evidence>
<organism evidence="9">
    <name type="scientific">Trypanosoma brucei</name>
    <dbReference type="NCBI Taxonomy" id="5691"/>
    <lineage>
        <taxon>Eukaryota</taxon>
        <taxon>Discoba</taxon>
        <taxon>Euglenozoa</taxon>
        <taxon>Kinetoplastea</taxon>
        <taxon>Metakinetoplastina</taxon>
        <taxon>Trypanosomatida</taxon>
        <taxon>Trypanosomatidae</taxon>
        <taxon>Trypanosoma</taxon>
    </lineage>
</organism>
<dbReference type="Pfam" id="PF10659">
    <property type="entry name" value="Trypan_glycop_C"/>
    <property type="match status" value="1"/>
</dbReference>
<dbReference type="VEuPathDB" id="TriTrypDB:Tb427_000550900"/>
<dbReference type="AlphaFoldDB" id="A0A1V0FZY3"/>
<evidence type="ECO:0000256" key="1">
    <source>
        <dbReference type="ARBA" id="ARBA00002523"/>
    </source>
</evidence>
<evidence type="ECO:0000259" key="8">
    <source>
        <dbReference type="Pfam" id="PF10659"/>
    </source>
</evidence>
<evidence type="ECO:0000256" key="3">
    <source>
        <dbReference type="ARBA" id="ARBA00022475"/>
    </source>
</evidence>
<evidence type="ECO:0000256" key="5">
    <source>
        <dbReference type="ARBA" id="ARBA00023136"/>
    </source>
</evidence>
<keyword evidence="3" id="KW-1003">Cell membrane</keyword>
<sequence>MKWMAELEDLAETMETKAAAAAAVARLNLQLKTKETAAQVAIKKEKTFAATFPAPAPVAQLTPKTDLKNKCEAHNKSKTACLGAKCAWKGQKKDDGPCSPREAQVAEHLKQKDGGATAGTTEKCKGKPEPECTKAPECKWEGKECKDSSFLVDMKLALNMVAAFVAFLF</sequence>
<evidence type="ECO:0000256" key="6">
    <source>
        <dbReference type="ARBA" id="ARBA00023180"/>
    </source>
</evidence>
<keyword evidence="4" id="KW-0336">GPI-anchor</keyword>
<feature type="domain" description="Trypanosome variant surface glycoprotein C-terminal" evidence="8">
    <location>
        <begin position="71"/>
        <end position="168"/>
    </location>
</feature>